<keyword evidence="1 2" id="KW-0807">Transducer</keyword>
<dbReference type="InterPro" id="IPR004089">
    <property type="entry name" value="MCPsignal_dom"/>
</dbReference>
<keyword evidence="4" id="KW-0812">Transmembrane</keyword>
<proteinExistence type="predicted"/>
<evidence type="ECO:0000259" key="5">
    <source>
        <dbReference type="PROSITE" id="PS50111"/>
    </source>
</evidence>
<organism evidence="6 7">
    <name type="scientific">Heliobacterium chlorum</name>
    <dbReference type="NCBI Taxonomy" id="2698"/>
    <lineage>
        <taxon>Bacteria</taxon>
        <taxon>Bacillati</taxon>
        <taxon>Bacillota</taxon>
        <taxon>Clostridia</taxon>
        <taxon>Eubacteriales</taxon>
        <taxon>Heliobacteriaceae</taxon>
        <taxon>Heliobacterium</taxon>
    </lineage>
</organism>
<dbReference type="Proteomes" id="UP000617402">
    <property type="component" value="Unassembled WGS sequence"/>
</dbReference>
<keyword evidence="7" id="KW-1185">Reference proteome</keyword>
<comment type="caution">
    <text evidence="6">The sequence shown here is derived from an EMBL/GenBank/DDBJ whole genome shotgun (WGS) entry which is preliminary data.</text>
</comment>
<dbReference type="SMART" id="SM00283">
    <property type="entry name" value="MA"/>
    <property type="match status" value="1"/>
</dbReference>
<dbReference type="PANTHER" id="PTHR32089:SF112">
    <property type="entry name" value="LYSOZYME-LIKE PROTEIN-RELATED"/>
    <property type="match status" value="1"/>
</dbReference>
<evidence type="ECO:0000256" key="3">
    <source>
        <dbReference type="SAM" id="Coils"/>
    </source>
</evidence>
<reference evidence="6 7" key="1">
    <citation type="submission" date="2020-07" db="EMBL/GenBank/DDBJ databases">
        <title>Draft whole-genome sequence of Heliobacterium chlorum DSM 3682, type strain.</title>
        <authorList>
            <person name="Kyndt J.A."/>
            <person name="Meyer T.E."/>
            <person name="Imhoff J.F."/>
        </authorList>
    </citation>
    <scope>NUCLEOTIDE SEQUENCE [LARGE SCALE GENOMIC DNA]</scope>
    <source>
        <strain evidence="6 7">DSM 3682</strain>
    </source>
</reference>
<keyword evidence="4" id="KW-0472">Membrane</keyword>
<dbReference type="EMBL" id="JACVHF010000011">
    <property type="protein sequence ID" value="MBC9785201.1"/>
    <property type="molecule type" value="Genomic_DNA"/>
</dbReference>
<sequence length="490" mass="53868">MKELLELTHQRNRFVVKLYWSALILGILQGLANGLLGDSIYTLAINGGLFAVILSILVYKRVLIMHTRYIVVLGLCTTISIVLSSTQLITGYIVVYVSLAIIALYNDYRSTIAFGLITAGITAYYSDQIDLLLHSGLDGIRGLTALIFMFLLSVILTVFQGNFSEKLRQESAENHRKAEEAKKNTELILESIKDSIVVLDRFRKDLNVIAAVTEGHSTEVTNAYTEIAHTLEAQTRSVSDIHTNIQLSNNHVQTVAAATTSLHDILDGTDILTKKGNELIGSLTEEMDTVKDIINGTVASMNELNDRSRQVGTILTAIHNISNQTNLLSLNAAIEAARAGEFGKGFAVVAEEIRKLADDSRKSTEMVTTIIDEIALHIQKVSEHVHSGQEAFQLSHQAKNRVKSVFDEISSNTAQAAENAGKWDAVVEQLQQAYESIVRDVTSVSGSTQETTASVQEVLANIEELARKIKDINSSMKHLDNVVDEISQYL</sequence>
<feature type="transmembrane region" description="Helical" evidence="4">
    <location>
        <begin position="110"/>
        <end position="127"/>
    </location>
</feature>
<feature type="transmembrane region" description="Helical" evidence="4">
    <location>
        <begin position="71"/>
        <end position="104"/>
    </location>
</feature>
<protein>
    <recommendedName>
        <fullName evidence="5">Methyl-accepting transducer domain-containing protein</fullName>
    </recommendedName>
</protein>
<evidence type="ECO:0000256" key="4">
    <source>
        <dbReference type="SAM" id="Phobius"/>
    </source>
</evidence>
<dbReference type="SUPFAM" id="SSF58104">
    <property type="entry name" value="Methyl-accepting chemotaxis protein (MCP) signaling domain"/>
    <property type="match status" value="1"/>
</dbReference>
<feature type="coiled-coil region" evidence="3">
    <location>
        <begin position="455"/>
        <end position="482"/>
    </location>
</feature>
<evidence type="ECO:0000256" key="2">
    <source>
        <dbReference type="PROSITE-ProRule" id="PRU00284"/>
    </source>
</evidence>
<dbReference type="Gene3D" id="1.10.287.950">
    <property type="entry name" value="Methyl-accepting chemotaxis protein"/>
    <property type="match status" value="1"/>
</dbReference>
<evidence type="ECO:0000256" key="1">
    <source>
        <dbReference type="ARBA" id="ARBA00023224"/>
    </source>
</evidence>
<evidence type="ECO:0000313" key="7">
    <source>
        <dbReference type="Proteomes" id="UP000617402"/>
    </source>
</evidence>
<feature type="transmembrane region" description="Helical" evidence="4">
    <location>
        <begin position="14"/>
        <end position="34"/>
    </location>
</feature>
<dbReference type="RefSeq" id="WP_188040694.1">
    <property type="nucleotide sequence ID" value="NZ_JACVHF010000011.1"/>
</dbReference>
<feature type="transmembrane region" description="Helical" evidence="4">
    <location>
        <begin position="139"/>
        <end position="159"/>
    </location>
</feature>
<dbReference type="PANTHER" id="PTHR32089">
    <property type="entry name" value="METHYL-ACCEPTING CHEMOTAXIS PROTEIN MCPB"/>
    <property type="match status" value="1"/>
</dbReference>
<gene>
    <name evidence="6" type="ORF">H1S01_11840</name>
</gene>
<dbReference type="Pfam" id="PF00015">
    <property type="entry name" value="MCPsignal"/>
    <property type="match status" value="1"/>
</dbReference>
<evidence type="ECO:0000313" key="6">
    <source>
        <dbReference type="EMBL" id="MBC9785201.1"/>
    </source>
</evidence>
<accession>A0ABR7T6B1</accession>
<keyword evidence="4" id="KW-1133">Transmembrane helix</keyword>
<dbReference type="PROSITE" id="PS50111">
    <property type="entry name" value="CHEMOTAXIS_TRANSDUC_2"/>
    <property type="match status" value="1"/>
</dbReference>
<feature type="transmembrane region" description="Helical" evidence="4">
    <location>
        <begin position="40"/>
        <end position="59"/>
    </location>
</feature>
<keyword evidence="3" id="KW-0175">Coiled coil</keyword>
<name>A0ABR7T6B1_HELCL</name>
<feature type="domain" description="Methyl-accepting transducer" evidence="5">
    <location>
        <begin position="209"/>
        <end position="466"/>
    </location>
</feature>